<feature type="region of interest" description="Disordered" evidence="1">
    <location>
        <begin position="310"/>
        <end position="419"/>
    </location>
</feature>
<dbReference type="RefSeq" id="WP_141331613.1">
    <property type="nucleotide sequence ID" value="NZ_BJNT01000029.1"/>
</dbReference>
<dbReference type="Proteomes" id="UP000319986">
    <property type="component" value="Unassembled WGS sequence"/>
</dbReference>
<evidence type="ECO:0008006" key="4">
    <source>
        <dbReference type="Google" id="ProtNLM"/>
    </source>
</evidence>
<accession>A0A4Y4C8V0</accession>
<organism evidence="2 3">
    <name type="scientific">Corynebacterium variabile</name>
    <dbReference type="NCBI Taxonomy" id="1727"/>
    <lineage>
        <taxon>Bacteria</taxon>
        <taxon>Bacillati</taxon>
        <taxon>Actinomycetota</taxon>
        <taxon>Actinomycetes</taxon>
        <taxon>Mycobacteriales</taxon>
        <taxon>Corynebacteriaceae</taxon>
        <taxon>Corynebacterium</taxon>
    </lineage>
</organism>
<evidence type="ECO:0000313" key="2">
    <source>
        <dbReference type="EMBL" id="GEC87530.1"/>
    </source>
</evidence>
<dbReference type="AlphaFoldDB" id="A0A4Y4C8V0"/>
<reference evidence="2 3" key="1">
    <citation type="submission" date="2019-06" db="EMBL/GenBank/DDBJ databases">
        <title>Whole genome shotgun sequence of Corynebacterium variabile NBRC 15286.</title>
        <authorList>
            <person name="Hosoyama A."/>
            <person name="Uohara A."/>
            <person name="Ohji S."/>
            <person name="Ichikawa N."/>
        </authorList>
    </citation>
    <scope>NUCLEOTIDE SEQUENCE [LARGE SCALE GENOMIC DNA]</scope>
    <source>
        <strain evidence="2 3">NBRC 15286</strain>
    </source>
</reference>
<dbReference type="GeneID" id="82888914"/>
<dbReference type="Gene3D" id="1.10.30.50">
    <property type="match status" value="1"/>
</dbReference>
<sequence length="419" mass="44763">MPWLRSGDDAAMYPKLLSVVANANFDSRLVNEVAGFLWRSATQSANFITDYVLDIGTAYTLAGDRLGVLTDACVQAGLMEVVDMNGVRGWKIIEDPEFLHMKTEEEIAWERQRKQDNGNPALIIPVRLRDGDACRYCGKVVKWTARKGKLAGTYDHREPGQAATVDTLVVCCGECNAKRGNDQDADSRVPLLSKPVPPYFDKTTIEWINNSTWARDNGIQKLPPKRDKYVPFGSVPPGHESHVPVPGELLIESPVETNADAIGANGHGLDSQQVPPMPAHLGAADPKMTTSASQVERDGIDGVATEETTVPATGDDAATAAPGSVAPASNGGRAASGRAASQQSPRQRNSVRPAEKIDLPKKSDPAGRQCAGSGISGSGRDGTVRVGIGEVGDGDVSADGEKCGPKKKRHRRRGKKKGR</sequence>
<gene>
    <name evidence="2" type="ORF">CVA01_28440</name>
</gene>
<name>A0A4Y4C8V0_9CORY</name>
<evidence type="ECO:0000256" key="1">
    <source>
        <dbReference type="SAM" id="MobiDB-lite"/>
    </source>
</evidence>
<protein>
    <recommendedName>
        <fullName evidence="4">HNH endonuclease</fullName>
    </recommendedName>
</protein>
<feature type="compositionally biased region" description="Basic and acidic residues" evidence="1">
    <location>
        <begin position="353"/>
        <end position="365"/>
    </location>
</feature>
<dbReference type="EMBL" id="BJNT01000029">
    <property type="protein sequence ID" value="GEC87530.1"/>
    <property type="molecule type" value="Genomic_DNA"/>
</dbReference>
<feature type="compositionally biased region" description="Low complexity" evidence="1">
    <location>
        <begin position="311"/>
        <end position="350"/>
    </location>
</feature>
<evidence type="ECO:0000313" key="3">
    <source>
        <dbReference type="Proteomes" id="UP000319986"/>
    </source>
</evidence>
<feature type="compositionally biased region" description="Basic residues" evidence="1">
    <location>
        <begin position="405"/>
        <end position="419"/>
    </location>
</feature>
<feature type="region of interest" description="Disordered" evidence="1">
    <location>
        <begin position="260"/>
        <end position="296"/>
    </location>
</feature>
<proteinExistence type="predicted"/>
<comment type="caution">
    <text evidence="2">The sequence shown here is derived from an EMBL/GenBank/DDBJ whole genome shotgun (WGS) entry which is preliminary data.</text>
</comment>